<keyword evidence="2" id="KW-0285">Flavoprotein</keyword>
<dbReference type="RefSeq" id="WP_165134369.1">
    <property type="nucleotide sequence ID" value="NZ_CP049253.1"/>
</dbReference>
<dbReference type="InterPro" id="IPR036010">
    <property type="entry name" value="2Fe-2S_ferredoxin-like_sf"/>
</dbReference>
<comment type="caution">
    <text evidence="10">The sequence shown here is derived from an EMBL/GenBank/DDBJ whole genome shotgun (WGS) entry which is preliminary data.</text>
</comment>
<evidence type="ECO:0000313" key="11">
    <source>
        <dbReference type="Proteomes" id="UP001519362"/>
    </source>
</evidence>
<dbReference type="InterPro" id="IPR012675">
    <property type="entry name" value="Beta-grasp_dom_sf"/>
</dbReference>
<dbReference type="EMBL" id="JAGIOL010000001">
    <property type="protein sequence ID" value="MBP2437282.1"/>
    <property type="molecule type" value="Genomic_DNA"/>
</dbReference>
<dbReference type="PANTHER" id="PTHR47354">
    <property type="entry name" value="NADH OXIDOREDUCTASE HCR"/>
    <property type="match status" value="1"/>
</dbReference>
<evidence type="ECO:0000259" key="9">
    <source>
        <dbReference type="PROSITE" id="PS51384"/>
    </source>
</evidence>
<dbReference type="PROSITE" id="PS51085">
    <property type="entry name" value="2FE2S_FER_2"/>
    <property type="match status" value="1"/>
</dbReference>
<keyword evidence="11" id="KW-1185">Reference proteome</keyword>
<dbReference type="Gene3D" id="3.10.20.30">
    <property type="match status" value="1"/>
</dbReference>
<dbReference type="InterPro" id="IPR006058">
    <property type="entry name" value="2Fe2S_fd_BS"/>
</dbReference>
<keyword evidence="5" id="KW-0560">Oxidoreductase</keyword>
<protein>
    <submittedName>
        <fullName evidence="10">Ferredoxin-NADP reductase</fullName>
    </submittedName>
</protein>
<gene>
    <name evidence="10" type="ORF">JOF34_001868</name>
</gene>
<dbReference type="InterPro" id="IPR017927">
    <property type="entry name" value="FAD-bd_FR_type"/>
</dbReference>
<feature type="domain" description="FAD-binding FR-type" evidence="9">
    <location>
        <begin position="6"/>
        <end position="107"/>
    </location>
</feature>
<keyword evidence="7" id="KW-0411">Iron-sulfur</keyword>
<dbReference type="PROSITE" id="PS00197">
    <property type="entry name" value="2FE2S_FER_1"/>
    <property type="match status" value="1"/>
</dbReference>
<comment type="cofactor">
    <cofactor evidence="1">
        <name>FAD</name>
        <dbReference type="ChEBI" id="CHEBI:57692"/>
    </cofactor>
</comment>
<evidence type="ECO:0000256" key="6">
    <source>
        <dbReference type="ARBA" id="ARBA00023004"/>
    </source>
</evidence>
<evidence type="ECO:0000256" key="4">
    <source>
        <dbReference type="ARBA" id="ARBA00022723"/>
    </source>
</evidence>
<name>A0ABS4ZJA7_9MICO</name>
<dbReference type="Gene3D" id="3.40.50.80">
    <property type="entry name" value="Nucleotide-binding domain of ferredoxin-NADP reductase (FNR) module"/>
    <property type="match status" value="1"/>
</dbReference>
<dbReference type="SUPFAM" id="SSF54292">
    <property type="entry name" value="2Fe-2S ferredoxin-like"/>
    <property type="match status" value="1"/>
</dbReference>
<dbReference type="InterPro" id="IPR001041">
    <property type="entry name" value="2Fe-2S_ferredoxin-type"/>
</dbReference>
<evidence type="ECO:0000259" key="8">
    <source>
        <dbReference type="PROSITE" id="PS51085"/>
    </source>
</evidence>
<feature type="domain" description="2Fe-2S ferredoxin-type" evidence="8">
    <location>
        <begin position="232"/>
        <end position="317"/>
    </location>
</feature>
<evidence type="ECO:0000313" key="10">
    <source>
        <dbReference type="EMBL" id="MBP2437282.1"/>
    </source>
</evidence>
<dbReference type="PRINTS" id="PR00409">
    <property type="entry name" value="PHDIOXRDTASE"/>
</dbReference>
<organism evidence="10 11">
    <name type="scientific">Microbacterium amylolyticum</name>
    <dbReference type="NCBI Taxonomy" id="936337"/>
    <lineage>
        <taxon>Bacteria</taxon>
        <taxon>Bacillati</taxon>
        <taxon>Actinomycetota</taxon>
        <taxon>Actinomycetes</taxon>
        <taxon>Micrococcales</taxon>
        <taxon>Microbacteriaceae</taxon>
        <taxon>Microbacterium</taxon>
    </lineage>
</organism>
<dbReference type="Gene3D" id="2.40.30.10">
    <property type="entry name" value="Translation factors"/>
    <property type="match status" value="1"/>
</dbReference>
<dbReference type="SUPFAM" id="SSF52343">
    <property type="entry name" value="Ferredoxin reductase-like, C-terminal NADP-linked domain"/>
    <property type="match status" value="1"/>
</dbReference>
<dbReference type="CDD" id="cd06185">
    <property type="entry name" value="PDR_like"/>
    <property type="match status" value="1"/>
</dbReference>
<dbReference type="Proteomes" id="UP001519362">
    <property type="component" value="Unassembled WGS sequence"/>
</dbReference>
<dbReference type="InterPro" id="IPR001433">
    <property type="entry name" value="OxRdtase_FAD/NAD-bd"/>
</dbReference>
<dbReference type="InterPro" id="IPR039261">
    <property type="entry name" value="FNR_nucleotide-bd"/>
</dbReference>
<dbReference type="PANTHER" id="PTHR47354:SF1">
    <property type="entry name" value="CARNITINE MONOOXYGENASE REDUCTASE SUBUNIT"/>
    <property type="match status" value="1"/>
</dbReference>
<dbReference type="SUPFAM" id="SSF63380">
    <property type="entry name" value="Riboflavin synthase domain-like"/>
    <property type="match status" value="1"/>
</dbReference>
<dbReference type="CDD" id="cd00207">
    <property type="entry name" value="fer2"/>
    <property type="match status" value="1"/>
</dbReference>
<keyword evidence="3" id="KW-0001">2Fe-2S</keyword>
<dbReference type="Pfam" id="PF00111">
    <property type="entry name" value="Fer2"/>
    <property type="match status" value="1"/>
</dbReference>
<evidence type="ECO:0000256" key="1">
    <source>
        <dbReference type="ARBA" id="ARBA00001974"/>
    </source>
</evidence>
<dbReference type="InterPro" id="IPR017938">
    <property type="entry name" value="Riboflavin_synthase-like_b-brl"/>
</dbReference>
<accession>A0ABS4ZJA7</accession>
<evidence type="ECO:0000256" key="7">
    <source>
        <dbReference type="ARBA" id="ARBA00023014"/>
    </source>
</evidence>
<sequence length="317" mass="34023">MSFFTDVEREVTVTRRDIVAPDVVALTFSASNGRPLPAWTPGAHIDVILRSGTERQYSLCSRPDRRDTWRIAVLREADGRGGSIAAHEISVGDVLRVRGPRSTFPFAAPPSGAPAVFIAGGIGITPILPMIHAAADAGADWVLHYAARSREALVSLDELQCYGDRVRVYVSEEGRRIDPSTLIDEAGAAPIWACGPERMITALTDAATQHTNLQAERFAPGALPAPAWRGPFDVELASTGDVISVGEDTSILEALEERGVFAVSSCREGTCGTCETVVIEGDVDHRDRVLTASERETSPVMMICVSRAACSRLVLDV</sequence>
<dbReference type="PROSITE" id="PS51384">
    <property type="entry name" value="FAD_FR"/>
    <property type="match status" value="1"/>
</dbReference>
<evidence type="ECO:0000256" key="3">
    <source>
        <dbReference type="ARBA" id="ARBA00022714"/>
    </source>
</evidence>
<dbReference type="Pfam" id="PF00970">
    <property type="entry name" value="FAD_binding_6"/>
    <property type="match status" value="1"/>
</dbReference>
<dbReference type="InterPro" id="IPR050415">
    <property type="entry name" value="MRET"/>
</dbReference>
<proteinExistence type="predicted"/>
<evidence type="ECO:0000256" key="2">
    <source>
        <dbReference type="ARBA" id="ARBA00022630"/>
    </source>
</evidence>
<dbReference type="InterPro" id="IPR008333">
    <property type="entry name" value="Cbr1-like_FAD-bd_dom"/>
</dbReference>
<evidence type="ECO:0000256" key="5">
    <source>
        <dbReference type="ARBA" id="ARBA00023002"/>
    </source>
</evidence>
<dbReference type="Pfam" id="PF00175">
    <property type="entry name" value="NAD_binding_1"/>
    <property type="match status" value="1"/>
</dbReference>
<keyword evidence="6" id="KW-0408">Iron</keyword>
<reference evidence="10 11" key="1">
    <citation type="submission" date="2021-03" db="EMBL/GenBank/DDBJ databases">
        <title>Sequencing the genomes of 1000 actinobacteria strains.</title>
        <authorList>
            <person name="Klenk H.-P."/>
        </authorList>
    </citation>
    <scope>NUCLEOTIDE SEQUENCE [LARGE SCALE GENOMIC DNA]</scope>
    <source>
        <strain evidence="10 11">DSM 24221</strain>
    </source>
</reference>
<keyword evidence="4" id="KW-0479">Metal-binding</keyword>